<evidence type="ECO:0000313" key="2">
    <source>
        <dbReference type="EMBL" id="KNG76524.1"/>
    </source>
</evidence>
<reference evidence="3" key="1">
    <citation type="submission" date="2015-07" db="EMBL/GenBank/DDBJ databases">
        <title>Annotation of Plasmodium falciparum IGH-CR14.</title>
        <authorList>
            <consortium name="The Broad Institute Genome Sequencing Platform"/>
            <person name="Volkman S.K."/>
            <person name="Neafsey D.E."/>
            <person name="Dash A.P."/>
            <person name="Chitnis C.E."/>
            <person name="Hartl D.L."/>
            <person name="Young S.K."/>
            <person name="Zeng Q."/>
            <person name="Koehrsen M."/>
            <person name="Alvarado L."/>
            <person name="Berlin A."/>
            <person name="Borenstein D."/>
            <person name="Chapman S.B."/>
            <person name="Chen Z."/>
            <person name="Engels R."/>
            <person name="Freedman E."/>
            <person name="Gellesch M."/>
            <person name="Goldberg J."/>
            <person name="Griggs A."/>
            <person name="Gujja S."/>
            <person name="Heilman E.R."/>
            <person name="Heiman D.I."/>
            <person name="Howarth C."/>
            <person name="Jen D."/>
            <person name="Larson L."/>
            <person name="Mehta T."/>
            <person name="Neiman D."/>
            <person name="Park D."/>
            <person name="Pearson M."/>
            <person name="Roberts A."/>
            <person name="Saif S."/>
            <person name="Shea T."/>
            <person name="Shenoy N."/>
            <person name="Sisk P."/>
            <person name="Stolte C."/>
            <person name="Sykes S."/>
            <person name="Walk T."/>
            <person name="White J."/>
            <person name="Yandava C."/>
            <person name="Haas B."/>
            <person name="Henn M.R."/>
            <person name="Nusbaum C."/>
            <person name="Birren B."/>
        </authorList>
    </citation>
    <scope>NUCLEOTIDE SEQUENCE [LARGE SCALE GENOMIC DNA]</scope>
    <source>
        <strain evidence="3">IGH-CR14</strain>
    </source>
</reference>
<dbReference type="InterPro" id="IPR051483">
    <property type="entry name" value="MAP7_domain-containing"/>
</dbReference>
<name>A0A0L1IA92_PLAFA</name>
<dbReference type="Proteomes" id="UP000054562">
    <property type="component" value="Unassembled WGS sequence"/>
</dbReference>
<reference evidence="3" key="2">
    <citation type="submission" date="2015-07" db="EMBL/GenBank/DDBJ databases">
        <title>The genome sequence of Plasmodium falciparum IGH-CR14.</title>
        <authorList>
            <consortium name="The Broad Institute Genome Sequencing Platform"/>
            <person name="Volkman S.K."/>
            <person name="Neafsey D.E."/>
            <person name="Dash A.P."/>
            <person name="Chitnis C.E."/>
            <person name="Hartl D.L."/>
            <person name="Young S.K."/>
            <person name="Kodira C.D."/>
            <person name="Zeng Q."/>
            <person name="Koehrsen M."/>
            <person name="Godfrey P."/>
            <person name="Alvarado L."/>
            <person name="Berlin A."/>
            <person name="Borenstein D."/>
            <person name="Chen Z."/>
            <person name="Engels R."/>
            <person name="Freedman E."/>
            <person name="Gellesch M."/>
            <person name="Goldberg J."/>
            <person name="Griggs A."/>
            <person name="Gujja S."/>
            <person name="Heiman D."/>
            <person name="Hepburn T."/>
            <person name="Howarth C."/>
            <person name="Jen D."/>
            <person name="Larson L."/>
            <person name="Lewis B."/>
            <person name="Mehta T."/>
            <person name="Park D."/>
            <person name="Pearson M."/>
            <person name="Roberts A."/>
            <person name="Saif S."/>
            <person name="Shea T."/>
            <person name="Shenoy N."/>
            <person name="Sisk P."/>
            <person name="Stolte C."/>
            <person name="Sykes S."/>
            <person name="Walk T."/>
            <person name="White J."/>
            <person name="Yandava C."/>
            <person name="Wirth D.F."/>
            <person name="Nusbaum C."/>
            <person name="Birren B."/>
        </authorList>
    </citation>
    <scope>NUCLEOTIDE SEQUENCE [LARGE SCALE GENOMIC DNA]</scope>
    <source>
        <strain evidence="3">IGH-CR14</strain>
    </source>
</reference>
<evidence type="ECO:0000313" key="3">
    <source>
        <dbReference type="Proteomes" id="UP000054562"/>
    </source>
</evidence>
<proteinExistence type="predicted"/>
<sequence>MYFNKDRKDKDEEVKKNVVVNKSMMVQKNKKYVKNMKQSSYNMKYVNKFYKRNSNISTFNNNNFTFMNFNNLKVENKNSQHVYFNRNSNFNNNIKDNIRSSIYSNKQNYFDQDNINYNTLINSQTCVCSIHIDKTDDDISKQQNIINNVHLYNDLNHSSKNSYPIFMEQINFTDNIVLLTGILILPYNDKIFNNLEFEGKTNPIPAECNLSIYVNVVNQYDSHYFKQLYKLSYNFKNRLLFAATNNDTIDSSLLIDQIIIKGNFKNLSLIVLGQIENVPEALR</sequence>
<organism evidence="2 3">
    <name type="scientific">Plasmodium falciparum IGH-CR14</name>
    <dbReference type="NCBI Taxonomy" id="580059"/>
    <lineage>
        <taxon>Eukaryota</taxon>
        <taxon>Sar</taxon>
        <taxon>Alveolata</taxon>
        <taxon>Apicomplexa</taxon>
        <taxon>Aconoidasida</taxon>
        <taxon>Haemosporida</taxon>
        <taxon>Plasmodiidae</taxon>
        <taxon>Plasmodium</taxon>
        <taxon>Plasmodium (Laverania)</taxon>
    </lineage>
</organism>
<dbReference type="PANTHER" id="PTHR15073:SF16">
    <property type="entry name" value="EGF-LIKE DOMAIN-CONTAINING PROTEIN"/>
    <property type="match status" value="1"/>
</dbReference>
<dbReference type="AlphaFoldDB" id="A0A0L1IA92"/>
<protein>
    <submittedName>
        <fullName evidence="2">Uncharacterized protein</fullName>
    </submittedName>
</protein>
<evidence type="ECO:0000256" key="1">
    <source>
        <dbReference type="ARBA" id="ARBA00023054"/>
    </source>
</evidence>
<keyword evidence="1" id="KW-0175">Coiled coil</keyword>
<accession>A0A0L1IA92</accession>
<gene>
    <name evidence="2" type="ORF">PFMG_02557</name>
</gene>
<dbReference type="EMBL" id="GG665171">
    <property type="protein sequence ID" value="KNG76524.1"/>
    <property type="molecule type" value="Genomic_DNA"/>
</dbReference>
<dbReference type="PANTHER" id="PTHR15073">
    <property type="entry name" value="MICROTUBULE-ASSOCIATED PROTEIN"/>
    <property type="match status" value="1"/>
</dbReference>